<sequence length="462" mass="51132">MDDLEKAPSTSADSLNYVEPDPLAPVNYQRNIYGSFRKPLFSTNAEEWERLARQRIPAQNFGYVYGSASTASTHGANRAAFDRYRLKPRMLVNVTRRDLSVELFGTRYPTPLLAAPIGVQGILHRDAEDATARACKDLQIPMILSTAADRSIEQIAASNGPRGHRWFQLYWPRPQDDCVTISLLDRAAQSGYTALVVTLDTFTLGWRPTDLDTSYLPFPWGQGCAVGFTDPVFNARYLESQRQQSLVPLTARLAESWNLLRRPGTLYGALRMLLNASTLRKSQAWISTTYSNTYHDWSQLCLLRSHWPSHLPILLKGIQTVSDAHLAIKHLGPDLSRAGIIVSNHGGRQLDGAVSSLHALDRIAADPLVRESGITILFDSGIRTGSDVLKALALGAQAVLIGRPYAYGLAIKGEEGVKHVFKCLTGELDNALANLGKTGLRSLGREDLEVEEERRWNGKAKL</sequence>
<evidence type="ECO:0000256" key="2">
    <source>
        <dbReference type="ARBA" id="ARBA00023002"/>
    </source>
</evidence>
<feature type="binding site" evidence="5">
    <location>
        <position position="345"/>
    </location>
    <ligand>
        <name>glyoxylate</name>
        <dbReference type="ChEBI" id="CHEBI:36655"/>
    </ligand>
</feature>
<evidence type="ECO:0000256" key="1">
    <source>
        <dbReference type="ARBA" id="ARBA00001917"/>
    </source>
</evidence>
<dbReference type="OrthoDB" id="25826at2759"/>
<dbReference type="GO" id="GO:0010181">
    <property type="term" value="F:FMN binding"/>
    <property type="evidence" value="ECO:0007669"/>
    <property type="project" value="InterPro"/>
</dbReference>
<organism evidence="7 8">
    <name type="scientific">Phaeomoniella chlamydospora</name>
    <name type="common">Phaeoacremonium chlamydosporum</name>
    <dbReference type="NCBI Taxonomy" id="158046"/>
    <lineage>
        <taxon>Eukaryota</taxon>
        <taxon>Fungi</taxon>
        <taxon>Dikarya</taxon>
        <taxon>Ascomycota</taxon>
        <taxon>Pezizomycotina</taxon>
        <taxon>Eurotiomycetes</taxon>
        <taxon>Chaetothyriomycetidae</taxon>
        <taxon>Phaeomoniellales</taxon>
        <taxon>Phaeomoniellaceae</taxon>
        <taxon>Phaeomoniella</taxon>
    </lineage>
</organism>
<comment type="similarity">
    <text evidence="3">Belongs to the FMN-dependent alpha-hydroxy acid dehydrogenase family.</text>
</comment>
<feature type="binding site" evidence="5">
    <location>
        <position position="145"/>
    </location>
    <ligand>
        <name>FMN</name>
        <dbReference type="ChEBI" id="CHEBI:58210"/>
    </ligand>
</feature>
<accession>A0A0G2E6W3</accession>
<feature type="binding site" evidence="5">
    <location>
        <position position="316"/>
    </location>
    <ligand>
        <name>FMN</name>
        <dbReference type="ChEBI" id="CHEBI:58210"/>
    </ligand>
</feature>
<feature type="binding site" evidence="5">
    <location>
        <begin position="379"/>
        <end position="383"/>
    </location>
    <ligand>
        <name>FMN</name>
        <dbReference type="ChEBI" id="CHEBI:58210"/>
    </ligand>
</feature>
<dbReference type="InterPro" id="IPR012133">
    <property type="entry name" value="Alpha-hydoxy_acid_DH_FMN"/>
</dbReference>
<feature type="binding site" evidence="5">
    <location>
        <begin position="402"/>
        <end position="403"/>
    </location>
    <ligand>
        <name>FMN</name>
        <dbReference type="ChEBI" id="CHEBI:58210"/>
    </ligand>
</feature>
<dbReference type="PANTHER" id="PTHR10578:SF86">
    <property type="entry name" value="DEPENDENT DEHYDROGENASE, PUTATIVE (AFU_ORTHOLOGUE AFUA_6G02720)-RELATED"/>
    <property type="match status" value="1"/>
</dbReference>
<evidence type="ECO:0000256" key="5">
    <source>
        <dbReference type="PIRSR" id="PIRSR000138-2"/>
    </source>
</evidence>
<name>A0A0G2E6W3_PHACM</name>
<proteinExistence type="inferred from homology"/>
<dbReference type="SUPFAM" id="SSF51395">
    <property type="entry name" value="FMN-linked oxidoreductases"/>
    <property type="match status" value="1"/>
</dbReference>
<feature type="binding site" evidence="5">
    <location>
        <position position="168"/>
    </location>
    <ligand>
        <name>FMN</name>
        <dbReference type="ChEBI" id="CHEBI:58210"/>
    </ligand>
</feature>
<keyword evidence="8" id="KW-1185">Reference proteome</keyword>
<reference evidence="7 8" key="2">
    <citation type="submission" date="2015-05" db="EMBL/GenBank/DDBJ databases">
        <authorList>
            <person name="Morales-Cruz A."/>
            <person name="Amrine K.C."/>
            <person name="Cantu D."/>
        </authorList>
    </citation>
    <scope>NUCLEOTIDE SEQUENCE [LARGE SCALE GENOMIC DNA]</scope>
    <source>
        <strain evidence="7">UCRPC4</strain>
    </source>
</reference>
<evidence type="ECO:0000259" key="6">
    <source>
        <dbReference type="PROSITE" id="PS51349"/>
    </source>
</evidence>
<keyword evidence="2" id="KW-0560">Oxidoreductase</keyword>
<feature type="binding site" evidence="5">
    <location>
        <position position="170"/>
    </location>
    <ligand>
        <name>glyoxylate</name>
        <dbReference type="ChEBI" id="CHEBI:36655"/>
    </ligand>
</feature>
<comment type="caution">
    <text evidence="7">The sequence shown here is derived from an EMBL/GenBank/DDBJ whole genome shotgun (WGS) entry which is preliminary data.</text>
</comment>
<feature type="binding site" evidence="5">
    <location>
        <position position="348"/>
    </location>
    <ligand>
        <name>glyoxylate</name>
        <dbReference type="ChEBI" id="CHEBI:36655"/>
    </ligand>
</feature>
<dbReference type="PIRSF" id="PIRSF000138">
    <property type="entry name" value="Al-hdrx_acd_dh"/>
    <property type="match status" value="1"/>
</dbReference>
<comment type="cofactor">
    <cofactor evidence="1">
        <name>FMN</name>
        <dbReference type="ChEBI" id="CHEBI:58210"/>
    </cofactor>
</comment>
<evidence type="ECO:0000313" key="8">
    <source>
        <dbReference type="Proteomes" id="UP000053317"/>
    </source>
</evidence>
<evidence type="ECO:0000256" key="3">
    <source>
        <dbReference type="ARBA" id="ARBA00024042"/>
    </source>
</evidence>
<dbReference type="InterPro" id="IPR000262">
    <property type="entry name" value="FMN-dep_DH"/>
</dbReference>
<evidence type="ECO:0000256" key="4">
    <source>
        <dbReference type="PIRSR" id="PIRSR000138-1"/>
    </source>
</evidence>
<dbReference type="PANTHER" id="PTHR10578">
    <property type="entry name" value="S -2-HYDROXY-ACID OXIDASE-RELATED"/>
    <property type="match status" value="1"/>
</dbReference>
<feature type="binding site" evidence="5">
    <location>
        <position position="63"/>
    </location>
    <ligand>
        <name>glyoxylate</name>
        <dbReference type="ChEBI" id="CHEBI:36655"/>
    </ligand>
</feature>
<feature type="binding site" evidence="5">
    <location>
        <position position="207"/>
    </location>
    <ligand>
        <name>glyoxylate</name>
        <dbReference type="ChEBI" id="CHEBI:36655"/>
    </ligand>
</feature>
<feature type="binding site" evidence="5">
    <location>
        <begin position="116"/>
        <end position="118"/>
    </location>
    <ligand>
        <name>FMN</name>
        <dbReference type="ChEBI" id="CHEBI:58210"/>
    </ligand>
</feature>
<dbReference type="InterPro" id="IPR037396">
    <property type="entry name" value="FMN_HAD"/>
</dbReference>
<feature type="binding site" evidence="5">
    <location>
        <position position="198"/>
    </location>
    <ligand>
        <name>FMN</name>
        <dbReference type="ChEBI" id="CHEBI:58210"/>
    </ligand>
</feature>
<dbReference type="Gene3D" id="3.20.20.70">
    <property type="entry name" value="Aldolase class I"/>
    <property type="match status" value="1"/>
</dbReference>
<dbReference type="Pfam" id="PF01070">
    <property type="entry name" value="FMN_dh"/>
    <property type="match status" value="1"/>
</dbReference>
<dbReference type="EMBL" id="LCWF01000125">
    <property type="protein sequence ID" value="KKY18359.1"/>
    <property type="molecule type" value="Genomic_DNA"/>
</dbReference>
<dbReference type="Proteomes" id="UP000053317">
    <property type="component" value="Unassembled WGS sequence"/>
</dbReference>
<feature type="domain" description="FMN hydroxy acid dehydrogenase" evidence="6">
    <location>
        <begin position="37"/>
        <end position="453"/>
    </location>
</feature>
<feature type="binding site" evidence="5">
    <location>
        <position position="343"/>
    </location>
    <ligand>
        <name>FMN</name>
        <dbReference type="ChEBI" id="CHEBI:58210"/>
    </ligand>
</feature>
<dbReference type="AlphaFoldDB" id="A0A0G2E6W3"/>
<dbReference type="InterPro" id="IPR008259">
    <property type="entry name" value="FMN_hydac_DH_AS"/>
</dbReference>
<dbReference type="InterPro" id="IPR013785">
    <property type="entry name" value="Aldolase_TIM"/>
</dbReference>
<gene>
    <name evidence="7" type="ORF">UCRPC4_g05020</name>
</gene>
<protein>
    <submittedName>
        <fullName evidence="7">Putative l-lactate dehydrogenase</fullName>
    </submittedName>
</protein>
<reference evidence="7 8" key="1">
    <citation type="submission" date="2015-05" db="EMBL/GenBank/DDBJ databases">
        <title>Distinctive expansion of gene families associated with plant cell wall degradation and secondary metabolism in the genomes of grapevine trunk pathogens.</title>
        <authorList>
            <person name="Lawrence D.P."/>
            <person name="Travadon R."/>
            <person name="Rolshausen P.E."/>
            <person name="Baumgartner K."/>
        </authorList>
    </citation>
    <scope>NUCLEOTIDE SEQUENCE [LARGE SCALE GENOMIC DNA]</scope>
    <source>
        <strain evidence="7">UCRPC4</strain>
    </source>
</reference>
<dbReference type="PROSITE" id="PS51349">
    <property type="entry name" value="FMN_HYDROXY_ACID_DH_2"/>
    <property type="match status" value="1"/>
</dbReference>
<evidence type="ECO:0000313" key="7">
    <source>
        <dbReference type="EMBL" id="KKY18359.1"/>
    </source>
</evidence>
<keyword evidence="5" id="KW-0285">Flavoprotein</keyword>
<dbReference type="GO" id="GO:0016491">
    <property type="term" value="F:oxidoreductase activity"/>
    <property type="evidence" value="ECO:0007669"/>
    <property type="project" value="UniProtKB-KW"/>
</dbReference>
<feature type="active site" description="Proton acceptor" evidence="4">
    <location>
        <position position="345"/>
    </location>
</feature>
<dbReference type="PROSITE" id="PS00557">
    <property type="entry name" value="FMN_HYDROXY_ACID_DH_1"/>
    <property type="match status" value="1"/>
</dbReference>
<keyword evidence="5" id="KW-0288">FMN</keyword>